<gene>
    <name evidence="1" type="ORF">VC03_01700</name>
</gene>
<dbReference type="Proteomes" id="UP000033103">
    <property type="component" value="Chromosome"/>
</dbReference>
<accession>A0A0E3ZB27</accession>
<protein>
    <recommendedName>
        <fullName evidence="3">Gp5/Type VI secretion system Vgr protein OB-fold domain-containing protein</fullName>
    </recommendedName>
</protein>
<dbReference type="AlphaFoldDB" id="A0A0E3ZB27"/>
<dbReference type="PATRIC" id="fig|1069640.6.peg.322"/>
<evidence type="ECO:0000313" key="1">
    <source>
        <dbReference type="EMBL" id="AKC95281.1"/>
    </source>
</evidence>
<keyword evidence="2" id="KW-1185">Reference proteome</keyword>
<evidence type="ECO:0008006" key="3">
    <source>
        <dbReference type="Google" id="ProtNLM"/>
    </source>
</evidence>
<organism evidence="1 2">
    <name type="scientific">Sneathia vaginalis</name>
    <dbReference type="NCBI Taxonomy" id="187101"/>
    <lineage>
        <taxon>Bacteria</taxon>
        <taxon>Fusobacteriati</taxon>
        <taxon>Fusobacteriota</taxon>
        <taxon>Fusobacteriia</taxon>
        <taxon>Fusobacteriales</taxon>
        <taxon>Leptotrichiaceae</taxon>
        <taxon>Sneathia</taxon>
    </lineage>
</organism>
<dbReference type="HOGENOM" id="CLU_030496_2_0_0"/>
<dbReference type="KEGG" id="sns:VC03_01700"/>
<evidence type="ECO:0000313" key="2">
    <source>
        <dbReference type="Proteomes" id="UP000033103"/>
    </source>
</evidence>
<reference evidence="1 2" key="1">
    <citation type="journal article" date="2012" name="BMC Genomics">
        <title>Genomic sequence analysis and characterization of Sneathia amnii sp. nov.</title>
        <authorList>
            <consortium name="Vaginal Microbiome Consortium (additional members)"/>
            <person name="Harwich M.D.Jr."/>
            <person name="Serrano M.G."/>
            <person name="Fettweis J.M."/>
            <person name="Alves J.M."/>
            <person name="Reimers M.A."/>
            <person name="Buck G.A."/>
            <person name="Jefferson K.K."/>
        </authorList>
    </citation>
    <scope>NUCLEOTIDE SEQUENCE [LARGE SCALE GENOMIC DNA]</scope>
    <source>
        <strain evidence="1 2">SN35</strain>
    </source>
</reference>
<dbReference type="Gene3D" id="3.55.50.10">
    <property type="entry name" value="Baseplate protein-like domains"/>
    <property type="match status" value="1"/>
</dbReference>
<dbReference type="SUPFAM" id="SSF69279">
    <property type="entry name" value="Phage tail proteins"/>
    <property type="match status" value="1"/>
</dbReference>
<dbReference type="RefSeq" id="WP_046328387.1">
    <property type="nucleotide sequence ID" value="NZ_CP011280.1"/>
</dbReference>
<dbReference type="Gene3D" id="2.30.110.50">
    <property type="match status" value="1"/>
</dbReference>
<sequence length="413" mass="47888">MKIRIDDKEIKEYTIKEFKLSSEFNKHTKIYLELEILNLEKLQGKSIEIEDKTKYFTGVIYEIYTSKFGIDGKRASIIAYSNTKKLDEVKKYEIFQDEDITYLDILTNIMKDYKIKYMYSDSLKVKTNRLYIQYDETDYEFLKRILYDIQEVVYTSYNGVVVFGIKDISNISINNILENGSKNKNRYYMTRDEMYVVGDKYQGEYICKLEVEQKKNIYFSKVEFCKKGVYKYIPVKNIKGTFIEAKVVDVVANRDVAAMRVDFSRSIKDKSNNKKILSFATPYSKSNTGFFPAPDVGDIVDVYFPSNNENDAKVAFCINNEGSNRFCSDDKRNFTNGKSTIEIEDNKFNIDASDINIKANNKVNEISNGYIAIESKQDLQLYADNVDIVSKKGNIELNSSSDVKIKGSKIYNN</sequence>
<dbReference type="OrthoDB" id="90030at2"/>
<name>A0A0E3ZB27_9FUSO</name>
<dbReference type="STRING" id="187101.VC03_01700"/>
<dbReference type="EMBL" id="CP011280">
    <property type="protein sequence ID" value="AKC95281.1"/>
    <property type="molecule type" value="Genomic_DNA"/>
</dbReference>
<proteinExistence type="predicted"/>